<dbReference type="InterPro" id="IPR000182">
    <property type="entry name" value="GNAT_dom"/>
</dbReference>
<accession>A0ABP4A8L7</accession>
<protein>
    <submittedName>
        <fullName evidence="2">GNAT family N-acetyltransferase</fullName>
    </submittedName>
</protein>
<evidence type="ECO:0000259" key="1">
    <source>
        <dbReference type="PROSITE" id="PS51186"/>
    </source>
</evidence>
<sequence>MSDAKVVSVEIRDLTPDDFDDVLDLRWRSFGPLSPADQEAWRRVFAPVAVEGRYLGAFDGDRLMAAARLRPFTQWWHGRPQPMAGVAGVTVNPEDRGRGVAKRLMTAVLGRAAELGDAVSALYPATSPLYRAVGYEHAGAQNVVGIPAERLRTLRPGVPVELRRMGPDDAPELLRVIARVHARTRASGPITWDERTWRLLLAQANDFRYVADDGYAVYRWDGGDLEVDSVVAASEATSRALWSLIGSASSVAQTVFAAVAPDDPVLWSLEERTKETVRQTRWMLRVVDLPAAIERRGYPAQVRAEVLLEVEDAILPGNAGTWRLTVADGAGRVEAASGEGTRVGAGGLAALYAGVPTATLRLSGLLTGPDASDAALDTIFSARPYMLQYF</sequence>
<dbReference type="SUPFAM" id="SSF55729">
    <property type="entry name" value="Acyl-CoA N-acyltransferases (Nat)"/>
    <property type="match status" value="1"/>
</dbReference>
<dbReference type="PANTHER" id="PTHR37817:SF1">
    <property type="entry name" value="N-ACETYLTRANSFERASE EIS"/>
    <property type="match status" value="1"/>
</dbReference>
<dbReference type="Pfam" id="PF13530">
    <property type="entry name" value="SCP2_2"/>
    <property type="match status" value="1"/>
</dbReference>
<dbReference type="PROSITE" id="PS51186">
    <property type="entry name" value="GNAT"/>
    <property type="match status" value="1"/>
</dbReference>
<dbReference type="SUPFAM" id="SSF55718">
    <property type="entry name" value="SCP-like"/>
    <property type="match status" value="1"/>
</dbReference>
<dbReference type="InterPro" id="IPR041380">
    <property type="entry name" value="Acetyltransf_17"/>
</dbReference>
<dbReference type="InterPro" id="IPR036527">
    <property type="entry name" value="SCP2_sterol-bd_dom_sf"/>
</dbReference>
<dbReference type="Pfam" id="PF13527">
    <property type="entry name" value="Acetyltransf_9"/>
    <property type="match status" value="1"/>
</dbReference>
<dbReference type="InterPro" id="IPR025559">
    <property type="entry name" value="Eis_dom"/>
</dbReference>
<evidence type="ECO:0000313" key="2">
    <source>
        <dbReference type="EMBL" id="GAA0933078.1"/>
    </source>
</evidence>
<evidence type="ECO:0000313" key="3">
    <source>
        <dbReference type="Proteomes" id="UP001501578"/>
    </source>
</evidence>
<feature type="domain" description="N-acetyltransferase" evidence="1">
    <location>
        <begin position="9"/>
        <end position="167"/>
    </location>
</feature>
<comment type="caution">
    <text evidence="2">The sequence shown here is derived from an EMBL/GenBank/DDBJ whole genome shotgun (WGS) entry which is preliminary data.</text>
</comment>
<dbReference type="PANTHER" id="PTHR37817">
    <property type="entry name" value="N-ACETYLTRANSFERASE EIS"/>
    <property type="match status" value="1"/>
</dbReference>
<dbReference type="Proteomes" id="UP001501578">
    <property type="component" value="Unassembled WGS sequence"/>
</dbReference>
<dbReference type="EMBL" id="BAAAHQ010000020">
    <property type="protein sequence ID" value="GAA0933078.1"/>
    <property type="molecule type" value="Genomic_DNA"/>
</dbReference>
<gene>
    <name evidence="2" type="ORF">GCM10009560_39070</name>
</gene>
<proteinExistence type="predicted"/>
<organism evidence="2 3">
    <name type="scientific">Nonomuraea longicatena</name>
    <dbReference type="NCBI Taxonomy" id="83682"/>
    <lineage>
        <taxon>Bacteria</taxon>
        <taxon>Bacillati</taxon>
        <taxon>Actinomycetota</taxon>
        <taxon>Actinomycetes</taxon>
        <taxon>Streptosporangiales</taxon>
        <taxon>Streptosporangiaceae</taxon>
        <taxon>Nonomuraea</taxon>
    </lineage>
</organism>
<name>A0ABP4A8L7_9ACTN</name>
<reference evidence="3" key="1">
    <citation type="journal article" date="2019" name="Int. J. Syst. Evol. Microbiol.">
        <title>The Global Catalogue of Microorganisms (GCM) 10K type strain sequencing project: providing services to taxonomists for standard genome sequencing and annotation.</title>
        <authorList>
            <consortium name="The Broad Institute Genomics Platform"/>
            <consortium name="The Broad Institute Genome Sequencing Center for Infectious Disease"/>
            <person name="Wu L."/>
            <person name="Ma J."/>
        </authorList>
    </citation>
    <scope>NUCLEOTIDE SEQUENCE [LARGE SCALE GENOMIC DNA]</scope>
    <source>
        <strain evidence="3">JCM 11136</strain>
    </source>
</reference>
<dbReference type="Pfam" id="PF17668">
    <property type="entry name" value="Acetyltransf_17"/>
    <property type="match status" value="1"/>
</dbReference>
<dbReference type="Gene3D" id="3.30.1050.10">
    <property type="entry name" value="SCP2 sterol-binding domain"/>
    <property type="match status" value="1"/>
</dbReference>
<dbReference type="InterPro" id="IPR016181">
    <property type="entry name" value="Acyl_CoA_acyltransferase"/>
</dbReference>
<dbReference type="InterPro" id="IPR051554">
    <property type="entry name" value="Acetyltransferase_Eis"/>
</dbReference>
<keyword evidence="3" id="KW-1185">Reference proteome</keyword>
<dbReference type="CDD" id="cd04301">
    <property type="entry name" value="NAT_SF"/>
    <property type="match status" value="1"/>
</dbReference>
<dbReference type="Gene3D" id="3.40.630.30">
    <property type="match status" value="2"/>
</dbReference>